<proteinExistence type="inferred from homology"/>
<gene>
    <name evidence="9" type="ORF">SAMN04489757_1318</name>
</gene>
<dbReference type="EC" id="2.3.1.51" evidence="7"/>
<keyword evidence="3 7" id="KW-0444">Lipid biosynthesis</keyword>
<evidence type="ECO:0000313" key="10">
    <source>
        <dbReference type="Proteomes" id="UP000198806"/>
    </source>
</evidence>
<dbReference type="PANTHER" id="PTHR10434">
    <property type="entry name" value="1-ACYL-SN-GLYCEROL-3-PHOSPHATE ACYLTRANSFERASE"/>
    <property type="match status" value="1"/>
</dbReference>
<feature type="domain" description="Phospholipid/glycerol acyltransferase" evidence="8">
    <location>
        <begin position="69"/>
        <end position="184"/>
    </location>
</feature>
<dbReference type="InterPro" id="IPR002123">
    <property type="entry name" value="Plipid/glycerol_acylTrfase"/>
</dbReference>
<dbReference type="GO" id="GO:0006654">
    <property type="term" value="P:phosphatidic acid biosynthetic process"/>
    <property type="evidence" value="ECO:0007669"/>
    <property type="project" value="TreeGrafter"/>
</dbReference>
<keyword evidence="7" id="KW-0594">Phospholipid biosynthesis</keyword>
<dbReference type="GO" id="GO:0016020">
    <property type="term" value="C:membrane"/>
    <property type="evidence" value="ECO:0007669"/>
    <property type="project" value="InterPro"/>
</dbReference>
<sequence>MKRIILMAVRSIFQLPFWFYKIRKLSNAEKYHESTRYALLHHLTPIANRRGRVKIECHGLENLPKEDGYVLYPNHQGLFDVLAILETHERPVSTVSKKEVEDLFFIKYVFRMLGTKFIVREDVRQSMKVMMEVTKELKEGRNYIIFAEGTRSRDKNNILEFKGGSFKCAANAKCPIVPVAIIDSYKAFDTNSLSKLTVQIHYLKPLYYEDYKDMKTVEIAETVSHMIQKTIKENEII</sequence>
<dbReference type="PANTHER" id="PTHR10434:SF64">
    <property type="entry name" value="1-ACYL-SN-GLYCEROL-3-PHOSPHATE ACYLTRANSFERASE-RELATED"/>
    <property type="match status" value="1"/>
</dbReference>
<comment type="similarity">
    <text evidence="2 7">Belongs to the 1-acyl-sn-glycerol-3-phosphate acyltransferase family.</text>
</comment>
<dbReference type="STRING" id="1527.SAMN04489757_1318"/>
<evidence type="ECO:0000256" key="2">
    <source>
        <dbReference type="ARBA" id="ARBA00008655"/>
    </source>
</evidence>
<evidence type="ECO:0000256" key="7">
    <source>
        <dbReference type="RuleBase" id="RU361267"/>
    </source>
</evidence>
<keyword evidence="4 7" id="KW-0808">Transferase</keyword>
<dbReference type="GO" id="GO:0003841">
    <property type="term" value="F:1-acylglycerol-3-phosphate O-acyltransferase activity"/>
    <property type="evidence" value="ECO:0007669"/>
    <property type="project" value="UniProtKB-UniRule"/>
</dbReference>
<evidence type="ECO:0000256" key="5">
    <source>
        <dbReference type="ARBA" id="ARBA00023098"/>
    </source>
</evidence>
<evidence type="ECO:0000313" key="9">
    <source>
        <dbReference type="EMBL" id="SFO48968.1"/>
    </source>
</evidence>
<comment type="pathway">
    <text evidence="1">Lipid metabolism.</text>
</comment>
<evidence type="ECO:0000256" key="1">
    <source>
        <dbReference type="ARBA" id="ARBA00005189"/>
    </source>
</evidence>
<reference evidence="9 10" key="1">
    <citation type="submission" date="2016-10" db="EMBL/GenBank/DDBJ databases">
        <authorList>
            <person name="de Groot N.N."/>
        </authorList>
    </citation>
    <scope>NUCLEOTIDE SEQUENCE [LARGE SCALE GENOMIC DNA]</scope>
    <source>
        <strain evidence="9 10">DSM 1283</strain>
    </source>
</reference>
<dbReference type="Pfam" id="PF01553">
    <property type="entry name" value="Acyltransferase"/>
    <property type="match status" value="1"/>
</dbReference>
<evidence type="ECO:0000259" key="8">
    <source>
        <dbReference type="SMART" id="SM00563"/>
    </source>
</evidence>
<dbReference type="CDD" id="cd07989">
    <property type="entry name" value="LPLAT_AGPAT-like"/>
    <property type="match status" value="1"/>
</dbReference>
<comment type="catalytic activity">
    <reaction evidence="7">
        <text>a 1-acyl-sn-glycero-3-phosphate + an acyl-CoA = a 1,2-diacyl-sn-glycero-3-phosphate + CoA</text>
        <dbReference type="Rhea" id="RHEA:19709"/>
        <dbReference type="ChEBI" id="CHEBI:57287"/>
        <dbReference type="ChEBI" id="CHEBI:57970"/>
        <dbReference type="ChEBI" id="CHEBI:58342"/>
        <dbReference type="ChEBI" id="CHEBI:58608"/>
        <dbReference type="EC" id="2.3.1.51"/>
    </reaction>
</comment>
<protein>
    <recommendedName>
        <fullName evidence="7">1-acyl-sn-glycerol-3-phosphate acyltransferase</fullName>
        <ecNumber evidence="7">2.3.1.51</ecNumber>
    </recommendedName>
</protein>
<evidence type="ECO:0000256" key="6">
    <source>
        <dbReference type="ARBA" id="ARBA00023315"/>
    </source>
</evidence>
<name>A0A1I5HKU8_9FIRM</name>
<keyword evidence="6 7" id="KW-0012">Acyltransferase</keyword>
<dbReference type="SMART" id="SM00563">
    <property type="entry name" value="PlsC"/>
    <property type="match status" value="1"/>
</dbReference>
<comment type="domain">
    <text evidence="7">The HXXXXD motif is essential for acyltransferase activity and may constitute the binding site for the phosphate moiety of the glycerol-3-phosphate.</text>
</comment>
<dbReference type="EMBL" id="FOWD01000031">
    <property type="protein sequence ID" value="SFO48968.1"/>
    <property type="molecule type" value="Genomic_DNA"/>
</dbReference>
<keyword evidence="5 7" id="KW-0443">Lipid metabolism</keyword>
<dbReference type="RefSeq" id="WP_091687717.1">
    <property type="nucleotide sequence ID" value="NZ_BAABFM010000040.1"/>
</dbReference>
<accession>A0A1I5HKU8</accession>
<dbReference type="SUPFAM" id="SSF69593">
    <property type="entry name" value="Glycerol-3-phosphate (1)-acyltransferase"/>
    <property type="match status" value="1"/>
</dbReference>
<dbReference type="OrthoDB" id="9803035at2"/>
<dbReference type="AlphaFoldDB" id="A0A1I5HKU8"/>
<keyword evidence="7" id="KW-1208">Phospholipid metabolism</keyword>
<keyword evidence="10" id="KW-1185">Reference proteome</keyword>
<dbReference type="Proteomes" id="UP000198806">
    <property type="component" value="Unassembled WGS sequence"/>
</dbReference>
<evidence type="ECO:0000256" key="3">
    <source>
        <dbReference type="ARBA" id="ARBA00022516"/>
    </source>
</evidence>
<dbReference type="InterPro" id="IPR004552">
    <property type="entry name" value="AGP_acyltrans"/>
</dbReference>
<dbReference type="NCBIfam" id="TIGR00530">
    <property type="entry name" value="AGP_acyltrn"/>
    <property type="match status" value="1"/>
</dbReference>
<evidence type="ECO:0000256" key="4">
    <source>
        <dbReference type="ARBA" id="ARBA00022679"/>
    </source>
</evidence>
<organism evidence="9 10">
    <name type="scientific">Anaerocolumna aminovalerica</name>
    <dbReference type="NCBI Taxonomy" id="1527"/>
    <lineage>
        <taxon>Bacteria</taxon>
        <taxon>Bacillati</taxon>
        <taxon>Bacillota</taxon>
        <taxon>Clostridia</taxon>
        <taxon>Lachnospirales</taxon>
        <taxon>Lachnospiraceae</taxon>
        <taxon>Anaerocolumna</taxon>
    </lineage>
</organism>